<evidence type="ECO:0000313" key="1">
    <source>
        <dbReference type="EMBL" id="RHL88100.1"/>
    </source>
</evidence>
<comment type="caution">
    <text evidence="1">The sequence shown here is derived from an EMBL/GenBank/DDBJ whole genome shotgun (WGS) entry which is preliminary data.</text>
</comment>
<evidence type="ECO:0000313" key="2">
    <source>
        <dbReference type="Proteomes" id="UP000285013"/>
    </source>
</evidence>
<organism evidence="1 2">
    <name type="scientific">Bacteroides intestinalis</name>
    <dbReference type="NCBI Taxonomy" id="329854"/>
    <lineage>
        <taxon>Bacteria</taxon>
        <taxon>Pseudomonadati</taxon>
        <taxon>Bacteroidota</taxon>
        <taxon>Bacteroidia</taxon>
        <taxon>Bacteroidales</taxon>
        <taxon>Bacteroidaceae</taxon>
        <taxon>Bacteroides</taxon>
    </lineage>
</organism>
<proteinExistence type="predicted"/>
<reference evidence="1 2" key="1">
    <citation type="submission" date="2018-08" db="EMBL/GenBank/DDBJ databases">
        <title>A genome reference for cultivated species of the human gut microbiota.</title>
        <authorList>
            <person name="Zou Y."/>
            <person name="Xue W."/>
            <person name="Luo G."/>
        </authorList>
    </citation>
    <scope>NUCLEOTIDE SEQUENCE [LARGE SCALE GENOMIC DNA]</scope>
    <source>
        <strain evidence="1 2">AF36-16BH</strain>
    </source>
</reference>
<protein>
    <submittedName>
        <fullName evidence="1">Uncharacterized protein</fullName>
    </submittedName>
</protein>
<sequence length="64" mass="7315">MCYSRRKSTQFCNINIAIRGIFVVQTAIIIIFNTNLAQNVQIERNIAGNCDSQSAKHLTLQRFQ</sequence>
<dbReference type="EMBL" id="QRPE01000030">
    <property type="protein sequence ID" value="RHL88100.1"/>
    <property type="molecule type" value="Genomic_DNA"/>
</dbReference>
<accession>A0A415MZW0</accession>
<name>A0A415MZW0_9BACE</name>
<dbReference type="AlphaFoldDB" id="A0A415MZW0"/>
<gene>
    <name evidence="1" type="ORF">DWZ95_19395</name>
</gene>
<dbReference type="Proteomes" id="UP000285013">
    <property type="component" value="Unassembled WGS sequence"/>
</dbReference>